<dbReference type="Proteomes" id="UP001597118">
    <property type="component" value="Unassembled WGS sequence"/>
</dbReference>
<dbReference type="CDD" id="cd08977">
    <property type="entry name" value="SusD"/>
    <property type="match status" value="1"/>
</dbReference>
<accession>A0ABW4IEX8</accession>
<evidence type="ECO:0000256" key="3">
    <source>
        <dbReference type="ARBA" id="ARBA00022729"/>
    </source>
</evidence>
<dbReference type="SUPFAM" id="SSF48452">
    <property type="entry name" value="TPR-like"/>
    <property type="match status" value="1"/>
</dbReference>
<keyword evidence="3 6" id="KW-0732">Signal</keyword>
<keyword evidence="10" id="KW-1185">Reference proteome</keyword>
<evidence type="ECO:0000256" key="2">
    <source>
        <dbReference type="ARBA" id="ARBA00006275"/>
    </source>
</evidence>
<evidence type="ECO:0000313" key="10">
    <source>
        <dbReference type="Proteomes" id="UP001597118"/>
    </source>
</evidence>
<comment type="similarity">
    <text evidence="2">Belongs to the SusD family.</text>
</comment>
<dbReference type="Gene3D" id="1.25.40.390">
    <property type="match status" value="1"/>
</dbReference>
<name>A0ABW4IEX8_9SPHI</name>
<proteinExistence type="inferred from homology"/>
<dbReference type="PROSITE" id="PS51257">
    <property type="entry name" value="PROKAR_LIPOPROTEIN"/>
    <property type="match status" value="1"/>
</dbReference>
<gene>
    <name evidence="9" type="ORF">ACFSAH_13650</name>
</gene>
<dbReference type="EMBL" id="JBHUDG010000020">
    <property type="protein sequence ID" value="MFD1630929.1"/>
    <property type="molecule type" value="Genomic_DNA"/>
</dbReference>
<evidence type="ECO:0000256" key="6">
    <source>
        <dbReference type="SAM" id="SignalP"/>
    </source>
</evidence>
<dbReference type="InterPro" id="IPR012944">
    <property type="entry name" value="SusD_RagB_dom"/>
</dbReference>
<reference evidence="10" key="1">
    <citation type="journal article" date="2019" name="Int. J. Syst. Evol. Microbiol.">
        <title>The Global Catalogue of Microorganisms (GCM) 10K type strain sequencing project: providing services to taxonomists for standard genome sequencing and annotation.</title>
        <authorList>
            <consortium name="The Broad Institute Genomics Platform"/>
            <consortium name="The Broad Institute Genome Sequencing Center for Infectious Disease"/>
            <person name="Wu L."/>
            <person name="Ma J."/>
        </authorList>
    </citation>
    <scope>NUCLEOTIDE SEQUENCE [LARGE SCALE GENOMIC DNA]</scope>
    <source>
        <strain evidence="10">CCUG 53762</strain>
    </source>
</reference>
<feature type="domain" description="RagB/SusD" evidence="7">
    <location>
        <begin position="324"/>
        <end position="474"/>
    </location>
</feature>
<dbReference type="InterPro" id="IPR033985">
    <property type="entry name" value="SusD-like_N"/>
</dbReference>
<dbReference type="Pfam" id="PF07980">
    <property type="entry name" value="SusD_RagB"/>
    <property type="match status" value="1"/>
</dbReference>
<dbReference type="Pfam" id="PF14322">
    <property type="entry name" value="SusD-like_3"/>
    <property type="match status" value="1"/>
</dbReference>
<organism evidence="9 10">
    <name type="scientific">Pseudopedobacter beijingensis</name>
    <dbReference type="NCBI Taxonomy" id="1207056"/>
    <lineage>
        <taxon>Bacteria</taxon>
        <taxon>Pseudomonadati</taxon>
        <taxon>Bacteroidota</taxon>
        <taxon>Sphingobacteriia</taxon>
        <taxon>Sphingobacteriales</taxon>
        <taxon>Sphingobacteriaceae</taxon>
        <taxon>Pseudopedobacter</taxon>
    </lineage>
</organism>
<evidence type="ECO:0000256" key="1">
    <source>
        <dbReference type="ARBA" id="ARBA00004442"/>
    </source>
</evidence>
<comment type="subcellular location">
    <subcellularLocation>
        <location evidence="1">Cell outer membrane</location>
    </subcellularLocation>
</comment>
<keyword evidence="4" id="KW-0472">Membrane</keyword>
<evidence type="ECO:0000256" key="5">
    <source>
        <dbReference type="ARBA" id="ARBA00023237"/>
    </source>
</evidence>
<dbReference type="InterPro" id="IPR011990">
    <property type="entry name" value="TPR-like_helical_dom_sf"/>
</dbReference>
<comment type="caution">
    <text evidence="9">The sequence shown here is derived from an EMBL/GenBank/DDBJ whole genome shotgun (WGS) entry which is preliminary data.</text>
</comment>
<feature type="chain" id="PRO_5045654773" evidence="6">
    <location>
        <begin position="23"/>
        <end position="517"/>
    </location>
</feature>
<evidence type="ECO:0000256" key="4">
    <source>
        <dbReference type="ARBA" id="ARBA00023136"/>
    </source>
</evidence>
<evidence type="ECO:0000313" key="9">
    <source>
        <dbReference type="EMBL" id="MFD1630929.1"/>
    </source>
</evidence>
<sequence length="517" mass="57611">MKTYYRTFKRPVCILSMTVVLSITFGCKDFLETTKQGEYTTDNYPYPGNSGPYDEYIFGAYNDLRSYDLHCRGFFLAASVRSDDADKGSSVDDGGADAKTMDSFPVAPNNNAINELWKGHYALITKCNVALDQIANNNAIIATEEQKMQAEAEARFLRGYAYFNLVRFFGRVPLIDKVLPADQPGATQVGPAQLYPFIENDLQFAAANLPPSWDSKFAGRLTKGAANGLLAKVYLTQQKWGPAMSAAHSVMLSGQYDLSMKYSDIFGEKGENGKESVFEVQATASAAVPRTNGAEITQWQGVRAGGDWNLGYGFNVPNAYLSAAYEPNDPRKARTFLYRSDANNTYKTVYGENTGTTWENPIYNHKVYTNPAYRALYNDKAGRWMNIRLLRYADVVLMYAEAANELGGTANTTEALKALNSVRERARKEATVAGTLPDVTTTDQDLLRDAIRHERRIELAMEYDRFFDLVRWGISGTVLPASGRPNFVAARDNILPIPLPQIDLSKEPYKLTQNPVY</sequence>
<evidence type="ECO:0000259" key="8">
    <source>
        <dbReference type="Pfam" id="PF14322"/>
    </source>
</evidence>
<dbReference type="RefSeq" id="WP_379663300.1">
    <property type="nucleotide sequence ID" value="NZ_JBHUDG010000020.1"/>
</dbReference>
<protein>
    <submittedName>
        <fullName evidence="9">RagB/SusD family nutrient uptake outer membrane protein</fullName>
    </submittedName>
</protein>
<evidence type="ECO:0000259" key="7">
    <source>
        <dbReference type="Pfam" id="PF07980"/>
    </source>
</evidence>
<keyword evidence="5" id="KW-0998">Cell outer membrane</keyword>
<feature type="signal peptide" evidence="6">
    <location>
        <begin position="1"/>
        <end position="22"/>
    </location>
</feature>
<feature type="domain" description="SusD-like N-terminal" evidence="8">
    <location>
        <begin position="107"/>
        <end position="235"/>
    </location>
</feature>